<name>A0A8S9H891_BRACR</name>
<comment type="caution">
    <text evidence="2">The sequence shown here is derived from an EMBL/GenBank/DDBJ whole genome shotgun (WGS) entry which is preliminary data.</text>
</comment>
<gene>
    <name evidence="2" type="ORF">F2Q68_00034676</name>
</gene>
<evidence type="ECO:0000313" key="3">
    <source>
        <dbReference type="Proteomes" id="UP000712281"/>
    </source>
</evidence>
<organism evidence="2 3">
    <name type="scientific">Brassica cretica</name>
    <name type="common">Mustard</name>
    <dbReference type="NCBI Taxonomy" id="69181"/>
    <lineage>
        <taxon>Eukaryota</taxon>
        <taxon>Viridiplantae</taxon>
        <taxon>Streptophyta</taxon>
        <taxon>Embryophyta</taxon>
        <taxon>Tracheophyta</taxon>
        <taxon>Spermatophyta</taxon>
        <taxon>Magnoliopsida</taxon>
        <taxon>eudicotyledons</taxon>
        <taxon>Gunneridae</taxon>
        <taxon>Pentapetalae</taxon>
        <taxon>rosids</taxon>
        <taxon>malvids</taxon>
        <taxon>Brassicales</taxon>
        <taxon>Brassicaceae</taxon>
        <taxon>Brassiceae</taxon>
        <taxon>Brassica</taxon>
    </lineage>
</organism>
<evidence type="ECO:0000256" key="1">
    <source>
        <dbReference type="SAM" id="SignalP"/>
    </source>
</evidence>
<sequence length="134" mass="14718">MVKSRCLLLLSTAPACTHASSWTHSQGLVRDVNHSMLSVIDWLQLAALDVDSLDFEDNPSDDISCSQGEAFSCRQMGSSIDRMCLTVTCAFHFQQRLLRFSVWSSFVLAWASLLASSSSYGAPERSQPPLSMPA</sequence>
<evidence type="ECO:0000313" key="2">
    <source>
        <dbReference type="EMBL" id="KAF2552198.1"/>
    </source>
</evidence>
<keyword evidence="1" id="KW-0732">Signal</keyword>
<dbReference type="Proteomes" id="UP000712281">
    <property type="component" value="Unassembled WGS sequence"/>
</dbReference>
<feature type="signal peptide" evidence="1">
    <location>
        <begin position="1"/>
        <end position="19"/>
    </location>
</feature>
<proteinExistence type="predicted"/>
<accession>A0A8S9H891</accession>
<reference evidence="2" key="1">
    <citation type="submission" date="2019-12" db="EMBL/GenBank/DDBJ databases">
        <title>Genome sequencing and annotation of Brassica cretica.</title>
        <authorList>
            <person name="Studholme D.J."/>
            <person name="Sarris P.F."/>
        </authorList>
    </citation>
    <scope>NUCLEOTIDE SEQUENCE</scope>
    <source>
        <strain evidence="2">PFS-001/15</strain>
        <tissue evidence="2">Leaf</tissue>
    </source>
</reference>
<dbReference type="AlphaFoldDB" id="A0A8S9H891"/>
<protein>
    <recommendedName>
        <fullName evidence="4">Leucine-rich repeat-containing N-terminal plant-type domain-containing protein</fullName>
    </recommendedName>
</protein>
<feature type="chain" id="PRO_5035934878" description="Leucine-rich repeat-containing N-terminal plant-type domain-containing protein" evidence="1">
    <location>
        <begin position="20"/>
        <end position="134"/>
    </location>
</feature>
<dbReference type="EMBL" id="QGKW02001988">
    <property type="protein sequence ID" value="KAF2552198.1"/>
    <property type="molecule type" value="Genomic_DNA"/>
</dbReference>
<evidence type="ECO:0008006" key="4">
    <source>
        <dbReference type="Google" id="ProtNLM"/>
    </source>
</evidence>